<dbReference type="OrthoDB" id="110231at2"/>
<reference evidence="15" key="1">
    <citation type="submission" date="2009-09" db="EMBL/GenBank/DDBJ databases">
        <title>The complete genome of Kribbella flavida DSM 17836.</title>
        <authorList>
            <consortium name="US DOE Joint Genome Institute (JGI-PGF)"/>
            <person name="Lucas S."/>
            <person name="Copeland A."/>
            <person name="Lapidus A."/>
            <person name="Glavina del Rio T."/>
            <person name="Dalin E."/>
            <person name="Tice H."/>
            <person name="Bruce D."/>
            <person name="Goodwin L."/>
            <person name="Pitluck S."/>
            <person name="Kyrpides N."/>
            <person name="Mavromatis K."/>
            <person name="Ivanova N."/>
            <person name="Saunders E."/>
            <person name="Brettin T."/>
            <person name="Detter J.C."/>
            <person name="Han C."/>
            <person name="Larimer F."/>
            <person name="Land M."/>
            <person name="Hauser L."/>
            <person name="Markowitz V."/>
            <person name="Cheng J.-F."/>
            <person name="Hugenholtz P."/>
            <person name="Woyke T."/>
            <person name="Wu D."/>
            <person name="Pukall R."/>
            <person name="Klenk H.-P."/>
            <person name="Eisen J.A."/>
        </authorList>
    </citation>
    <scope>NUCLEOTIDE SEQUENCE [LARGE SCALE GENOMIC DNA]</scope>
    <source>
        <strain evidence="15">DSM 17836 / JCM 10339 / NBRC 14399</strain>
    </source>
</reference>
<dbReference type="eggNOG" id="COG1253">
    <property type="taxonomic scope" value="Bacteria"/>
</dbReference>
<evidence type="ECO:0000256" key="1">
    <source>
        <dbReference type="ARBA" id="ARBA00004651"/>
    </source>
</evidence>
<keyword evidence="3" id="KW-1003">Cell membrane</keyword>
<dbReference type="Gene3D" id="3.30.465.10">
    <property type="match status" value="1"/>
</dbReference>
<dbReference type="SUPFAM" id="SSF56176">
    <property type="entry name" value="FAD-binding/transporter-associated domain-like"/>
    <property type="match status" value="1"/>
</dbReference>
<protein>
    <recommendedName>
        <fullName evidence="16">CBS domain containing protein</fullName>
    </recommendedName>
</protein>
<dbReference type="InterPro" id="IPR051676">
    <property type="entry name" value="UPF0053_domain"/>
</dbReference>
<comment type="subcellular location">
    <subcellularLocation>
        <location evidence="1">Cell membrane</location>
        <topology evidence="1">Multi-pass membrane protein</topology>
    </subcellularLocation>
</comment>
<dbReference type="InterPro" id="IPR005170">
    <property type="entry name" value="Transptr-assoc_dom"/>
</dbReference>
<evidence type="ECO:0000256" key="7">
    <source>
        <dbReference type="ARBA" id="ARBA00023122"/>
    </source>
</evidence>
<keyword evidence="5" id="KW-0677">Repeat</keyword>
<accession>D2PMD2</accession>
<dbReference type="PROSITE" id="PS51371">
    <property type="entry name" value="CBS"/>
    <property type="match status" value="2"/>
</dbReference>
<feature type="domain" description="CNNM transmembrane" evidence="13">
    <location>
        <begin position="1"/>
        <end position="202"/>
    </location>
</feature>
<feature type="transmembrane region" description="Helical" evidence="11">
    <location>
        <begin position="58"/>
        <end position="78"/>
    </location>
</feature>
<keyword evidence="7 9" id="KW-0129">CBS domain</keyword>
<dbReference type="EMBL" id="CP001736">
    <property type="protein sequence ID" value="ADB30676.1"/>
    <property type="molecule type" value="Genomic_DNA"/>
</dbReference>
<dbReference type="AlphaFoldDB" id="D2PMD2"/>
<dbReference type="Pfam" id="PF00571">
    <property type="entry name" value="CBS"/>
    <property type="match status" value="2"/>
</dbReference>
<dbReference type="SMART" id="SM00116">
    <property type="entry name" value="CBS"/>
    <property type="match status" value="2"/>
</dbReference>
<feature type="transmembrane region" description="Helical" evidence="11">
    <location>
        <begin position="139"/>
        <end position="157"/>
    </location>
</feature>
<reference evidence="14 15" key="2">
    <citation type="journal article" date="2010" name="Stand. Genomic Sci.">
        <title>Complete genome sequence of Kribbella flavida type strain (IFO 14399).</title>
        <authorList>
            <person name="Pukall R."/>
            <person name="Lapidus A."/>
            <person name="Glavina Del Rio T."/>
            <person name="Copeland A."/>
            <person name="Tice H."/>
            <person name="Cheng J.-F."/>
            <person name="Lucas S."/>
            <person name="Chen F."/>
            <person name="Nolan M."/>
            <person name="LaButti K."/>
            <person name="Pati A."/>
            <person name="Ivanova N."/>
            <person name="Mavrommatis K."/>
            <person name="Mikhailova N."/>
            <person name="Pitluck S."/>
            <person name="Bruce D."/>
            <person name="Goodwin L."/>
            <person name="Land M."/>
            <person name="Hauser L."/>
            <person name="Chang Y.-J."/>
            <person name="Jeffries C.D."/>
            <person name="Chen A."/>
            <person name="Palaniappan K."/>
            <person name="Chain P."/>
            <person name="Rohde M."/>
            <person name="Goeker M."/>
            <person name="Bristow J."/>
            <person name="Eisen J.A."/>
            <person name="Markowitz V."/>
            <person name="Hugenholtz P."/>
            <person name="Kyrpides N.C."/>
            <person name="Klenk H.-P."/>
            <person name="Brettin T."/>
        </authorList>
    </citation>
    <scope>NUCLEOTIDE SEQUENCE [LARGE SCALE GENOMIC DNA]</scope>
    <source>
        <strain evidence="15">DSM 17836 / JCM 10339 / NBRC 14399</strain>
    </source>
</reference>
<keyword evidence="8 10" id="KW-0472">Membrane</keyword>
<proteinExistence type="inferred from homology"/>
<evidence type="ECO:0000256" key="8">
    <source>
        <dbReference type="ARBA" id="ARBA00023136"/>
    </source>
</evidence>
<evidence type="ECO:0000256" key="3">
    <source>
        <dbReference type="ARBA" id="ARBA00022475"/>
    </source>
</evidence>
<evidence type="ECO:0000256" key="5">
    <source>
        <dbReference type="ARBA" id="ARBA00022737"/>
    </source>
</evidence>
<evidence type="ECO:0000259" key="12">
    <source>
        <dbReference type="PROSITE" id="PS51371"/>
    </source>
</evidence>
<dbReference type="SUPFAM" id="SSF54631">
    <property type="entry name" value="CBS-domain pair"/>
    <property type="match status" value="1"/>
</dbReference>
<evidence type="ECO:0000256" key="4">
    <source>
        <dbReference type="ARBA" id="ARBA00022692"/>
    </source>
</evidence>
<keyword evidence="4 10" id="KW-0812">Transmembrane</keyword>
<dbReference type="PANTHER" id="PTHR43099:SF6">
    <property type="entry name" value="UPF0053 PROTEIN RV1842C"/>
    <property type="match status" value="1"/>
</dbReference>
<comment type="similarity">
    <text evidence="2">Belongs to the UPF0053 family.</text>
</comment>
<evidence type="ECO:0000256" key="2">
    <source>
        <dbReference type="ARBA" id="ARBA00006337"/>
    </source>
</evidence>
<dbReference type="InterPro" id="IPR000644">
    <property type="entry name" value="CBS_dom"/>
</dbReference>
<dbReference type="InterPro" id="IPR036318">
    <property type="entry name" value="FAD-bd_PCMH-like_sf"/>
</dbReference>
<evidence type="ECO:0000259" key="13">
    <source>
        <dbReference type="PROSITE" id="PS51846"/>
    </source>
</evidence>
<dbReference type="Gene3D" id="3.10.580.10">
    <property type="entry name" value="CBS-domain"/>
    <property type="match status" value="1"/>
</dbReference>
<feature type="domain" description="CBS" evidence="12">
    <location>
        <begin position="285"/>
        <end position="342"/>
    </location>
</feature>
<evidence type="ECO:0000256" key="11">
    <source>
        <dbReference type="SAM" id="Phobius"/>
    </source>
</evidence>
<evidence type="ECO:0000256" key="6">
    <source>
        <dbReference type="ARBA" id="ARBA00022989"/>
    </source>
</evidence>
<evidence type="ECO:0000313" key="15">
    <source>
        <dbReference type="Proteomes" id="UP000007967"/>
    </source>
</evidence>
<keyword evidence="6 10" id="KW-1133">Transmembrane helix</keyword>
<evidence type="ECO:0008006" key="16">
    <source>
        <dbReference type="Google" id="ProtNLM"/>
    </source>
</evidence>
<dbReference type="SMART" id="SM01091">
    <property type="entry name" value="CorC_HlyC"/>
    <property type="match status" value="1"/>
</dbReference>
<name>D2PMD2_KRIFD</name>
<keyword evidence="15" id="KW-1185">Reference proteome</keyword>
<dbReference type="STRING" id="479435.Kfla_1579"/>
<dbReference type="CDD" id="cd04590">
    <property type="entry name" value="CBS_pair_CorC_HlyC_assoc"/>
    <property type="match status" value="1"/>
</dbReference>
<evidence type="ECO:0000313" key="14">
    <source>
        <dbReference type="EMBL" id="ADB30676.1"/>
    </source>
</evidence>
<dbReference type="PANTHER" id="PTHR43099">
    <property type="entry name" value="UPF0053 PROTEIN YRKA"/>
    <property type="match status" value="1"/>
</dbReference>
<dbReference type="RefSeq" id="WP_012919232.1">
    <property type="nucleotide sequence ID" value="NC_013729.1"/>
</dbReference>
<dbReference type="InterPro" id="IPR044751">
    <property type="entry name" value="Ion_transp-like_CBS"/>
</dbReference>
<dbReference type="HOGENOM" id="CLU_015237_4_0_11"/>
<dbReference type="KEGG" id="kfl:Kfla_1579"/>
<dbReference type="InterPro" id="IPR002550">
    <property type="entry name" value="CNNM"/>
</dbReference>
<dbReference type="Pfam" id="PF03471">
    <property type="entry name" value="CorC_HlyC"/>
    <property type="match status" value="1"/>
</dbReference>
<dbReference type="PROSITE" id="PS51846">
    <property type="entry name" value="CNNM"/>
    <property type="match status" value="1"/>
</dbReference>
<dbReference type="Pfam" id="PF01595">
    <property type="entry name" value="CNNM"/>
    <property type="match status" value="1"/>
</dbReference>
<sequence>MLILIGLGLILALTVATGYFVAQEFSYVAVDRNRLRALADAGDAAAARALKVTARLSFVLSGAQVGITVTALLAGYVAEPYLGEGLQKLLGNAGLPTGVGLAVSVIAALLLATVIQMVFGELAPKNLAIARAEAVALRLSRSTLVYLAVAGPVIHLFDATSNRILRRVGIEPVEELPQGATAQDLDRIIATSYEQGLLDQDTTRLLDHGLDFRGRIAGEVMVPRVDVVTVHEDDPLSRVVDLLDTGHSRFPVIASSVDEVVGVVAVGDVVEVEPADRHHVTAGSLAAAPVVVPFTLPLPVVLEQLRTAHRQLAIVVDEFGGFAGVVSLEDIAEELVGEIRDEDDLPESELVDNGDGGWTLPARWRLDQVQEATGIALPEDDDYDTVSGLVMARLGRIPVVGDRLVVDLPPRFDHDGRRVPPEQARLIVETVLRHVPGLVVLERVR</sequence>
<gene>
    <name evidence="14" type="ordered locus">Kfla_1579</name>
</gene>
<dbReference type="InterPro" id="IPR016169">
    <property type="entry name" value="FAD-bd_PCMH_sub2"/>
</dbReference>
<evidence type="ECO:0000256" key="9">
    <source>
        <dbReference type="PROSITE-ProRule" id="PRU00703"/>
    </source>
</evidence>
<feature type="domain" description="CBS" evidence="12">
    <location>
        <begin position="221"/>
        <end position="280"/>
    </location>
</feature>
<dbReference type="Proteomes" id="UP000007967">
    <property type="component" value="Chromosome"/>
</dbReference>
<evidence type="ECO:0000256" key="10">
    <source>
        <dbReference type="PROSITE-ProRule" id="PRU01193"/>
    </source>
</evidence>
<dbReference type="GO" id="GO:0050660">
    <property type="term" value="F:flavin adenine dinucleotide binding"/>
    <property type="evidence" value="ECO:0007669"/>
    <property type="project" value="InterPro"/>
</dbReference>
<feature type="transmembrane region" description="Helical" evidence="11">
    <location>
        <begin position="99"/>
        <end position="119"/>
    </location>
</feature>
<dbReference type="InterPro" id="IPR046342">
    <property type="entry name" value="CBS_dom_sf"/>
</dbReference>
<dbReference type="GO" id="GO:0005886">
    <property type="term" value="C:plasma membrane"/>
    <property type="evidence" value="ECO:0007669"/>
    <property type="project" value="UniProtKB-SubCell"/>
</dbReference>
<organism evidence="14 15">
    <name type="scientific">Kribbella flavida (strain DSM 17836 / JCM 10339 / NBRC 14399)</name>
    <dbReference type="NCBI Taxonomy" id="479435"/>
    <lineage>
        <taxon>Bacteria</taxon>
        <taxon>Bacillati</taxon>
        <taxon>Actinomycetota</taxon>
        <taxon>Actinomycetes</taxon>
        <taxon>Propionibacteriales</taxon>
        <taxon>Kribbellaceae</taxon>
        <taxon>Kribbella</taxon>
    </lineage>
</organism>